<accession>A0A1Y5I0S4</accession>
<feature type="transmembrane region" description="Helical" evidence="5">
    <location>
        <begin position="252"/>
        <end position="271"/>
    </location>
</feature>
<dbReference type="GO" id="GO:0016020">
    <property type="term" value="C:membrane"/>
    <property type="evidence" value="ECO:0007669"/>
    <property type="project" value="UniProtKB-SubCell"/>
</dbReference>
<protein>
    <submittedName>
        <fullName evidence="7">Glucose-6-phosphate/phosphate and phosphoenolpyruvate/phosphate antiporter</fullName>
    </submittedName>
</protein>
<dbReference type="eggNOG" id="KOG1441">
    <property type="taxonomic scope" value="Eukaryota"/>
</dbReference>
<keyword evidence="7" id="KW-0670">Pyruvate</keyword>
<evidence type="ECO:0000256" key="1">
    <source>
        <dbReference type="ARBA" id="ARBA00004141"/>
    </source>
</evidence>
<feature type="transmembrane region" description="Helical" evidence="5">
    <location>
        <begin position="154"/>
        <end position="173"/>
    </location>
</feature>
<feature type="transmembrane region" description="Helical" evidence="5">
    <location>
        <begin position="291"/>
        <end position="320"/>
    </location>
</feature>
<comment type="subcellular location">
    <subcellularLocation>
        <location evidence="1">Membrane</location>
        <topology evidence="1">Multi-pass membrane protein</topology>
    </subcellularLocation>
</comment>
<evidence type="ECO:0000256" key="4">
    <source>
        <dbReference type="ARBA" id="ARBA00023136"/>
    </source>
</evidence>
<feature type="transmembrane region" description="Helical" evidence="5">
    <location>
        <begin position="29"/>
        <end position="49"/>
    </location>
</feature>
<dbReference type="Proteomes" id="UP000195557">
    <property type="component" value="Unassembled WGS sequence"/>
</dbReference>
<gene>
    <name evidence="7" type="ORF">BE221DRAFT_143020</name>
</gene>
<dbReference type="PANTHER" id="PTHR11132">
    <property type="entry name" value="SOLUTE CARRIER FAMILY 35"/>
    <property type="match status" value="1"/>
</dbReference>
<evidence type="ECO:0000259" key="6">
    <source>
        <dbReference type="Pfam" id="PF03151"/>
    </source>
</evidence>
<reference evidence="7" key="1">
    <citation type="submission" date="2017-04" db="EMBL/GenBank/DDBJ databases">
        <title>Population genomics of picophytoplankton unveils novel chromosome hypervariability.</title>
        <authorList>
            <consortium name="DOE Joint Genome Institute"/>
            <person name="Blanc-Mathieu R."/>
            <person name="Krasovec M."/>
            <person name="Hebrard M."/>
            <person name="Yau S."/>
            <person name="Desgranges E."/>
            <person name="Martin J."/>
            <person name="Schackwitz W."/>
            <person name="Kuo A."/>
            <person name="Salin G."/>
            <person name="Donnadieu C."/>
            <person name="Desdevises Y."/>
            <person name="Sanchez-Ferandin S."/>
            <person name="Moreau H."/>
            <person name="Rivals E."/>
            <person name="Grigoriev I.V."/>
            <person name="Grimsley N."/>
            <person name="Eyre-Walker A."/>
            <person name="Piganeau G."/>
        </authorList>
    </citation>
    <scope>NUCLEOTIDE SEQUENCE [LARGE SCALE GENOMIC DNA]</scope>
    <source>
        <strain evidence="7">RCC 1115</strain>
    </source>
</reference>
<dbReference type="Pfam" id="PF03151">
    <property type="entry name" value="TPT"/>
    <property type="match status" value="1"/>
</dbReference>
<evidence type="ECO:0000256" key="2">
    <source>
        <dbReference type="ARBA" id="ARBA00022692"/>
    </source>
</evidence>
<keyword evidence="2 5" id="KW-0812">Transmembrane</keyword>
<evidence type="ECO:0000313" key="7">
    <source>
        <dbReference type="EMBL" id="OUS41653.1"/>
    </source>
</evidence>
<dbReference type="AlphaFoldDB" id="A0A1Y5I0S4"/>
<organism evidence="7">
    <name type="scientific">Ostreococcus tauri</name>
    <name type="common">Marine green alga</name>
    <dbReference type="NCBI Taxonomy" id="70448"/>
    <lineage>
        <taxon>Eukaryota</taxon>
        <taxon>Viridiplantae</taxon>
        <taxon>Chlorophyta</taxon>
        <taxon>Mamiellophyceae</taxon>
        <taxon>Mamiellales</taxon>
        <taxon>Bathycoccaceae</taxon>
        <taxon>Ostreococcus</taxon>
    </lineage>
</organism>
<dbReference type="InterPro" id="IPR004853">
    <property type="entry name" value="Sugar_P_trans_dom"/>
</dbReference>
<dbReference type="EMBL" id="KZ155840">
    <property type="protein sequence ID" value="OUS41653.1"/>
    <property type="molecule type" value="Genomic_DNA"/>
</dbReference>
<evidence type="ECO:0000256" key="5">
    <source>
        <dbReference type="SAM" id="Phobius"/>
    </source>
</evidence>
<dbReference type="InterPro" id="IPR050186">
    <property type="entry name" value="TPT_transporter"/>
</dbReference>
<feature type="transmembrane region" description="Helical" evidence="5">
    <location>
        <begin position="214"/>
        <end position="232"/>
    </location>
</feature>
<feature type="transmembrane region" description="Helical" evidence="5">
    <location>
        <begin position="103"/>
        <end position="122"/>
    </location>
</feature>
<feature type="transmembrane region" description="Helical" evidence="5">
    <location>
        <begin position="179"/>
        <end position="202"/>
    </location>
</feature>
<keyword evidence="4 5" id="KW-0472">Membrane</keyword>
<keyword evidence="3 5" id="KW-1133">Transmembrane helix</keyword>
<feature type="transmembrane region" description="Helical" evidence="5">
    <location>
        <begin position="61"/>
        <end position="82"/>
    </location>
</feature>
<feature type="domain" description="Sugar phosphate transporter" evidence="6">
    <location>
        <begin position="33"/>
        <end position="320"/>
    </location>
</feature>
<proteinExistence type="predicted"/>
<name>A0A1Y5I0S4_OSTTA</name>
<evidence type="ECO:0000256" key="3">
    <source>
        <dbReference type="ARBA" id="ARBA00022989"/>
    </source>
</evidence>
<sequence length="403" mass="44163">MPETENDDSGVTIDDDTVLDVRVSQSVNIARAVILSIAWACTSSALIFLNNHLLREHGFSYPMILCSMGMTSSWLISFVCITTGRVNRKHAGLITRGWYARHILPIGCLGAASLGFGNYVYLYLSVSFIQMLKSAVPAVTMAVMYAAGLERLHGTTLTGVAVVTIGTFIAAYGEVKCSAIGVWMMLTSAFAEAIRMAFYQYVLGNLKFDLMEGLYVTAPASLAFLGLGIVTLELNQFVRERGWEIIAAAPHYFLVAAFMGFAVNILTLGVIKATSGLTYKVMGQAKNAAVILLAVMVFGNPVTTVQLIGYAMSLFGFFIYQRGKTQQDAEEAEKENYRLTEIDRTSAAPFDLIGMNHMYRVASSVRVMPYSYCGHLVHEVHVLQQGDRGCDEPWRRGEGATQL</sequence>